<dbReference type="InterPro" id="IPR012338">
    <property type="entry name" value="Beta-lactam/transpept-like"/>
</dbReference>
<evidence type="ECO:0000313" key="3">
    <source>
        <dbReference type="Proteomes" id="UP000316639"/>
    </source>
</evidence>
<protein>
    <submittedName>
        <fullName evidence="2">Beta-lactamase family protein</fullName>
    </submittedName>
</protein>
<dbReference type="OrthoDB" id="262125at2"/>
<proteinExistence type="predicted"/>
<accession>A0A563F347</accession>
<sequence>MSLDTDLIPSELARLARDNHVPGAQLAIHHHGRTLTWEFGEVELGTGRTLQRDTAVPVGSVTKAFTATLAMSLVSDGDLDLDVPVTDQLPELAALPPDLTLRHLLSHTGGLTSDSSPDATTSLRRHALECCELPLVRAPGTSFSYSNVGYIVAARLVEAMTGMTWDEAVDAVVLQPLGITPAFVGPPGSARTSRPIAAGHAINRATGAVRPVEQSLALAEAATGALATSALDLVVFGRMHLVDDVHIVDAANLAMMRSPVPGADPFGLADGWGLGLATFQGGWLGHDGTADGTSCHLRIHPESETVVALTSNSSSGFGVWKQLVGMLHGIGFEVGDHHPVSDNLHPMPSPTGCLGRYVNGDTEYSVVSAANDDRLRLAVDGELSAQLTVYDGLMFSIGDLVTGQHVQFGRFLGNPSGRVDGIQITGRLASRTS</sequence>
<dbReference type="AlphaFoldDB" id="A0A563F347"/>
<dbReference type="PANTHER" id="PTHR43283">
    <property type="entry name" value="BETA-LACTAMASE-RELATED"/>
    <property type="match status" value="1"/>
</dbReference>
<comment type="caution">
    <text evidence="2">The sequence shown here is derived from an EMBL/GenBank/DDBJ whole genome shotgun (WGS) entry which is preliminary data.</text>
</comment>
<dbReference type="InterPro" id="IPR050789">
    <property type="entry name" value="Diverse_Enzym_Activities"/>
</dbReference>
<reference evidence="2 3" key="1">
    <citation type="submission" date="2019-07" db="EMBL/GenBank/DDBJ databases">
        <title>Lentzea xizangensis sp. nov., isolated from Qinghai-Tibetan Plateau Soils.</title>
        <authorList>
            <person name="Huang J."/>
        </authorList>
    </citation>
    <scope>NUCLEOTIDE SEQUENCE [LARGE SCALE GENOMIC DNA]</scope>
    <source>
        <strain evidence="2 3">FXJ1.1311</strain>
    </source>
</reference>
<dbReference type="Proteomes" id="UP000316639">
    <property type="component" value="Unassembled WGS sequence"/>
</dbReference>
<organism evidence="2 3">
    <name type="scientific">Lentzea tibetensis</name>
    <dbReference type="NCBI Taxonomy" id="2591470"/>
    <lineage>
        <taxon>Bacteria</taxon>
        <taxon>Bacillati</taxon>
        <taxon>Actinomycetota</taxon>
        <taxon>Actinomycetes</taxon>
        <taxon>Pseudonocardiales</taxon>
        <taxon>Pseudonocardiaceae</taxon>
        <taxon>Lentzea</taxon>
    </lineage>
</organism>
<evidence type="ECO:0000259" key="1">
    <source>
        <dbReference type="Pfam" id="PF00144"/>
    </source>
</evidence>
<dbReference type="EMBL" id="VOBR01000001">
    <property type="protein sequence ID" value="TWP54343.1"/>
    <property type="molecule type" value="Genomic_DNA"/>
</dbReference>
<gene>
    <name evidence="2" type="ORF">FKR81_01995</name>
</gene>
<dbReference type="RefSeq" id="WP_146349125.1">
    <property type="nucleotide sequence ID" value="NZ_VOBR01000001.1"/>
</dbReference>
<feature type="domain" description="Beta-lactamase-related" evidence="1">
    <location>
        <begin position="15"/>
        <end position="315"/>
    </location>
</feature>
<dbReference type="Pfam" id="PF00144">
    <property type="entry name" value="Beta-lactamase"/>
    <property type="match status" value="1"/>
</dbReference>
<dbReference type="SUPFAM" id="SSF56601">
    <property type="entry name" value="beta-lactamase/transpeptidase-like"/>
    <property type="match status" value="1"/>
</dbReference>
<name>A0A563F347_9PSEU</name>
<keyword evidence="3" id="KW-1185">Reference proteome</keyword>
<dbReference type="Gene3D" id="3.40.710.10">
    <property type="entry name" value="DD-peptidase/beta-lactamase superfamily"/>
    <property type="match status" value="1"/>
</dbReference>
<evidence type="ECO:0000313" key="2">
    <source>
        <dbReference type="EMBL" id="TWP54343.1"/>
    </source>
</evidence>
<dbReference type="PANTHER" id="PTHR43283:SF3">
    <property type="entry name" value="BETA-LACTAMASE FAMILY PROTEIN (AFU_ORTHOLOGUE AFUA_5G07500)"/>
    <property type="match status" value="1"/>
</dbReference>
<dbReference type="InterPro" id="IPR001466">
    <property type="entry name" value="Beta-lactam-related"/>
</dbReference>